<proteinExistence type="predicted"/>
<gene>
    <name evidence="1" type="ORF">GCM10011390_10460</name>
</gene>
<evidence type="ECO:0000313" key="1">
    <source>
        <dbReference type="EMBL" id="GGD93626.1"/>
    </source>
</evidence>
<organism evidence="1 2">
    <name type="scientific">Aureimonas endophytica</name>
    <dbReference type="NCBI Taxonomy" id="2027858"/>
    <lineage>
        <taxon>Bacteria</taxon>
        <taxon>Pseudomonadati</taxon>
        <taxon>Pseudomonadota</taxon>
        <taxon>Alphaproteobacteria</taxon>
        <taxon>Hyphomicrobiales</taxon>
        <taxon>Aurantimonadaceae</taxon>
        <taxon>Aureimonas</taxon>
    </lineage>
</organism>
<dbReference type="Proteomes" id="UP000644699">
    <property type="component" value="Unassembled WGS sequence"/>
</dbReference>
<dbReference type="EMBL" id="BMIQ01000001">
    <property type="protein sequence ID" value="GGD93626.1"/>
    <property type="molecule type" value="Genomic_DNA"/>
</dbReference>
<sequence length="68" mass="7164">MPAAMTTQAECLRLAAKAEARAARGARNAAQIAARRGASDPVAVLALHRADLDRQSAANWRVMASTHP</sequence>
<protein>
    <submittedName>
        <fullName evidence="1">Uncharacterized protein</fullName>
    </submittedName>
</protein>
<evidence type="ECO:0000313" key="2">
    <source>
        <dbReference type="Proteomes" id="UP000644699"/>
    </source>
</evidence>
<accession>A0A917E2J6</accession>
<comment type="caution">
    <text evidence="1">The sequence shown here is derived from an EMBL/GenBank/DDBJ whole genome shotgun (WGS) entry which is preliminary data.</text>
</comment>
<dbReference type="AlphaFoldDB" id="A0A917E2J6"/>
<name>A0A917E2J6_9HYPH</name>
<reference evidence="1" key="1">
    <citation type="journal article" date="2014" name="Int. J. Syst. Evol. Microbiol.">
        <title>Complete genome sequence of Corynebacterium casei LMG S-19264T (=DSM 44701T), isolated from a smear-ripened cheese.</title>
        <authorList>
            <consortium name="US DOE Joint Genome Institute (JGI-PGF)"/>
            <person name="Walter F."/>
            <person name="Albersmeier A."/>
            <person name="Kalinowski J."/>
            <person name="Ruckert C."/>
        </authorList>
    </citation>
    <scope>NUCLEOTIDE SEQUENCE</scope>
    <source>
        <strain evidence="1">CGMCC 1.15367</strain>
    </source>
</reference>
<keyword evidence="2" id="KW-1185">Reference proteome</keyword>
<reference evidence="1" key="2">
    <citation type="submission" date="2020-09" db="EMBL/GenBank/DDBJ databases">
        <authorList>
            <person name="Sun Q."/>
            <person name="Zhou Y."/>
        </authorList>
    </citation>
    <scope>NUCLEOTIDE SEQUENCE</scope>
    <source>
        <strain evidence="1">CGMCC 1.15367</strain>
    </source>
</reference>